<feature type="transmembrane region" description="Helical" evidence="2">
    <location>
        <begin position="538"/>
        <end position="563"/>
    </location>
</feature>
<evidence type="ECO:0000313" key="3">
    <source>
        <dbReference type="EMBL" id="KAJ2905176.1"/>
    </source>
</evidence>
<feature type="compositionally biased region" description="Polar residues" evidence="1">
    <location>
        <begin position="17"/>
        <end position="37"/>
    </location>
</feature>
<feature type="compositionally biased region" description="Polar residues" evidence="1">
    <location>
        <begin position="1"/>
        <end position="10"/>
    </location>
</feature>
<comment type="caution">
    <text evidence="3">The sequence shown here is derived from an EMBL/GenBank/DDBJ whole genome shotgun (WGS) entry which is preliminary data.</text>
</comment>
<keyword evidence="2" id="KW-0472">Membrane</keyword>
<feature type="transmembrane region" description="Helical" evidence="2">
    <location>
        <begin position="57"/>
        <end position="76"/>
    </location>
</feature>
<dbReference type="Proteomes" id="UP001201980">
    <property type="component" value="Unassembled WGS sequence"/>
</dbReference>
<proteinExistence type="predicted"/>
<feature type="transmembrane region" description="Helical" evidence="2">
    <location>
        <begin position="169"/>
        <end position="186"/>
    </location>
</feature>
<dbReference type="EMBL" id="JAKWBI020000036">
    <property type="protein sequence ID" value="KAJ2905176.1"/>
    <property type="molecule type" value="Genomic_DNA"/>
</dbReference>
<evidence type="ECO:0000256" key="2">
    <source>
        <dbReference type="SAM" id="Phobius"/>
    </source>
</evidence>
<evidence type="ECO:0000313" key="4">
    <source>
        <dbReference type="Proteomes" id="UP001201980"/>
    </source>
</evidence>
<keyword evidence="2" id="KW-0812">Transmembrane</keyword>
<name>A0AAD5RWV9_9PEZI</name>
<keyword evidence="4" id="KW-1185">Reference proteome</keyword>
<dbReference type="AlphaFoldDB" id="A0AAD5RWV9"/>
<gene>
    <name evidence="3" type="ORF">MKZ38_006082</name>
</gene>
<evidence type="ECO:0000256" key="1">
    <source>
        <dbReference type="SAM" id="MobiDB-lite"/>
    </source>
</evidence>
<sequence length="649" mass="70834">METSPNNIQLPQVHGRSLSSASNATPMHQTEAQQGLQDHSHQPPSTPQGCWDSPGDIFLGALYVLVPWLIGAGCGISHHFMYCQLDGTIIPDSKAKQQGITTAGIILPILAKFSFTQVLHHSYVQHSWRVFRRDAMRFRIINAAFSAPGNIGEFLRLTWSLVRRRRMHLFWVLGVFLWLIRFLPFAPSTALNILDGAGTLVTTDNTSFSVPFLEFQPWVGDNVSAIASKWSPTFYNQSSLLSTVRLRPILEAIASSSAFLGETILHPSPCGSNCTYQITFNAPAYYCLNVPFRDTPWGSDSILRVSWEDGQEGKVGNRTIYASSSSRGKLYLVASHLHDSLRALNPIYEGPGRNIDTAEKVTDSDFVFQAVECSDWNATYVASLSFNSGSTGSGSSASGGTSITILERRLLNVIDYTENPYANGESYVEVNQAIHFLLSSWLTGDMTLNTTFRNNKPSIPSSLILPKTKLVNISEPFGDDEAAYYYAVPDLRSAVQQLHLNVTLSMLSASEHFFFLRKSDGHDVQLLSSVGLYVYDPAWLVGSYIAATGVTLVVFCLGIWAVWVNGVRHADDFGAIVAATRNAELDDLARGDGLGRTPLRSGISDADLMLGSLGSGSVGSSDGPPSSAAPQHVAFGGSVSRFKKGDNYY</sequence>
<organism evidence="3 4">
    <name type="scientific">Zalerion maritima</name>
    <dbReference type="NCBI Taxonomy" id="339359"/>
    <lineage>
        <taxon>Eukaryota</taxon>
        <taxon>Fungi</taxon>
        <taxon>Dikarya</taxon>
        <taxon>Ascomycota</taxon>
        <taxon>Pezizomycotina</taxon>
        <taxon>Sordariomycetes</taxon>
        <taxon>Lulworthiomycetidae</taxon>
        <taxon>Lulworthiales</taxon>
        <taxon>Lulworthiaceae</taxon>
        <taxon>Zalerion</taxon>
    </lineage>
</organism>
<feature type="region of interest" description="Disordered" evidence="1">
    <location>
        <begin position="1"/>
        <end position="48"/>
    </location>
</feature>
<dbReference type="PANTHER" id="PTHR35041">
    <property type="entry name" value="MEDIATOR OF RNA POLYMERASE II TRANSCRIPTION SUBUNIT 1"/>
    <property type="match status" value="1"/>
</dbReference>
<reference evidence="3" key="1">
    <citation type="submission" date="2022-07" db="EMBL/GenBank/DDBJ databases">
        <title>Draft genome sequence of Zalerion maritima ATCC 34329, a (micro)plastics degrading marine fungus.</title>
        <authorList>
            <person name="Paco A."/>
            <person name="Goncalves M.F.M."/>
            <person name="Rocha-Santos T.A.P."/>
            <person name="Alves A."/>
        </authorList>
    </citation>
    <scope>NUCLEOTIDE SEQUENCE</scope>
    <source>
        <strain evidence="3">ATCC 34329</strain>
    </source>
</reference>
<dbReference type="PANTHER" id="PTHR35041:SF6">
    <property type="entry name" value="FORMYLMETHIONINE DEFORMYLASE-LIKE PROTEIN-RELATED"/>
    <property type="match status" value="1"/>
</dbReference>
<keyword evidence="2" id="KW-1133">Transmembrane helix</keyword>
<protein>
    <submittedName>
        <fullName evidence="3">Uncharacterized protein</fullName>
    </submittedName>
</protein>
<accession>A0AAD5RWV9</accession>